<keyword evidence="3" id="KW-1185">Reference proteome</keyword>
<dbReference type="EMBL" id="CP093350">
    <property type="protein sequence ID" value="WOH11967.1"/>
    <property type="molecule type" value="Genomic_DNA"/>
</dbReference>
<feature type="compositionally biased region" description="Basic and acidic residues" evidence="1">
    <location>
        <begin position="1"/>
        <end position="11"/>
    </location>
</feature>
<accession>A0AAF0XRK4</accession>
<proteinExistence type="predicted"/>
<dbReference type="KEGG" id="dcr:108197737"/>
<evidence type="ECO:0000313" key="2">
    <source>
        <dbReference type="EMBL" id="WOH11967.1"/>
    </source>
</evidence>
<reference evidence="2" key="1">
    <citation type="journal article" date="2016" name="Nat. Genet.">
        <title>A high-quality carrot genome assembly provides new insights into carotenoid accumulation and asterid genome evolution.</title>
        <authorList>
            <person name="Iorizzo M."/>
            <person name="Ellison S."/>
            <person name="Senalik D."/>
            <person name="Zeng P."/>
            <person name="Satapoomin P."/>
            <person name="Huang J."/>
            <person name="Bowman M."/>
            <person name="Iovene M."/>
            <person name="Sanseverino W."/>
            <person name="Cavagnaro P."/>
            <person name="Yildiz M."/>
            <person name="Macko-Podgorni A."/>
            <person name="Moranska E."/>
            <person name="Grzebelus E."/>
            <person name="Grzebelus D."/>
            <person name="Ashrafi H."/>
            <person name="Zheng Z."/>
            <person name="Cheng S."/>
            <person name="Spooner D."/>
            <person name="Van Deynze A."/>
            <person name="Simon P."/>
        </authorList>
    </citation>
    <scope>NUCLEOTIDE SEQUENCE</scope>
    <source>
        <tissue evidence="2">Leaf</tissue>
    </source>
</reference>
<sequence>MVIFVEKRSVDSKPSSSDGSGSSSPKEPYQIYKEKVDISRVPRIFLEYDDGLGEEGEEEDGVYLFPGNDVELLDMTPRPMMLPRVVGISKPSEIYLVDVKADSCTVEECLELLKRIGCDNKFITNSVESARLFYAELNEDEAVKLKGLNEIDEVYRRRDLLFDL</sequence>
<dbReference type="Proteomes" id="UP000077755">
    <property type="component" value="Chromosome 8"/>
</dbReference>
<dbReference type="AlphaFoldDB" id="A0AAF0XRK4"/>
<reference evidence="2" key="2">
    <citation type="submission" date="2022-03" db="EMBL/GenBank/DDBJ databases">
        <title>Draft title - Genomic analysis of global carrot germplasm unveils the trajectory of domestication and the origin of high carotenoid orange carrot.</title>
        <authorList>
            <person name="Iorizzo M."/>
            <person name="Ellison S."/>
            <person name="Senalik D."/>
            <person name="Macko-Podgorni A."/>
            <person name="Grzebelus D."/>
            <person name="Bostan H."/>
            <person name="Rolling W."/>
            <person name="Curaba J."/>
            <person name="Simon P."/>
        </authorList>
    </citation>
    <scope>NUCLEOTIDE SEQUENCE</scope>
    <source>
        <tissue evidence="2">Leaf</tissue>
    </source>
</reference>
<feature type="region of interest" description="Disordered" evidence="1">
    <location>
        <begin position="1"/>
        <end position="28"/>
    </location>
</feature>
<organism evidence="2 3">
    <name type="scientific">Daucus carota subsp. sativus</name>
    <name type="common">Carrot</name>
    <dbReference type="NCBI Taxonomy" id="79200"/>
    <lineage>
        <taxon>Eukaryota</taxon>
        <taxon>Viridiplantae</taxon>
        <taxon>Streptophyta</taxon>
        <taxon>Embryophyta</taxon>
        <taxon>Tracheophyta</taxon>
        <taxon>Spermatophyta</taxon>
        <taxon>Magnoliopsida</taxon>
        <taxon>eudicotyledons</taxon>
        <taxon>Gunneridae</taxon>
        <taxon>Pentapetalae</taxon>
        <taxon>asterids</taxon>
        <taxon>campanulids</taxon>
        <taxon>Apiales</taxon>
        <taxon>Apiaceae</taxon>
        <taxon>Apioideae</taxon>
        <taxon>Scandiceae</taxon>
        <taxon>Daucinae</taxon>
        <taxon>Daucus</taxon>
        <taxon>Daucus sect. Daucus</taxon>
    </lineage>
</organism>
<evidence type="ECO:0000313" key="3">
    <source>
        <dbReference type="Proteomes" id="UP000077755"/>
    </source>
</evidence>
<gene>
    <name evidence="2" type="ORF">DCAR_0831463</name>
</gene>
<protein>
    <submittedName>
        <fullName evidence="2">Uncharacterized protein</fullName>
    </submittedName>
</protein>
<evidence type="ECO:0000256" key="1">
    <source>
        <dbReference type="SAM" id="MobiDB-lite"/>
    </source>
</evidence>
<feature type="compositionally biased region" description="Low complexity" evidence="1">
    <location>
        <begin position="12"/>
        <end position="26"/>
    </location>
</feature>
<name>A0AAF0XRK4_DAUCS</name>